<dbReference type="PANTHER" id="PTHR44591">
    <property type="entry name" value="STRESS RESPONSE REGULATOR PROTEIN 1"/>
    <property type="match status" value="1"/>
</dbReference>
<keyword evidence="1 2" id="KW-0597">Phosphoprotein</keyword>
<evidence type="ECO:0000313" key="5">
    <source>
        <dbReference type="Proteomes" id="UP000007471"/>
    </source>
</evidence>
<feature type="domain" description="Response regulatory" evidence="3">
    <location>
        <begin position="5"/>
        <end position="120"/>
    </location>
</feature>
<dbReference type="HOGENOM" id="CLU_000445_69_8_5"/>
<sequence>MNSGAVLVVEDESLILLDIEHSLREAGFEVIAVYKGDNAIATFDRNPDGVAALLTDIRIGEGPTGWDVARHMRTVNPSLPVIYMSGDGAEDWPSLGVPNSLMITKPFVMPQIITGLANLLNSQAGLAAPG</sequence>
<dbReference type="OrthoDB" id="7210814at2"/>
<evidence type="ECO:0000256" key="2">
    <source>
        <dbReference type="PROSITE-ProRule" id="PRU00169"/>
    </source>
</evidence>
<dbReference type="Gene3D" id="3.40.50.2300">
    <property type="match status" value="1"/>
</dbReference>
<dbReference type="KEGG" id="mci:Mesci_6112"/>
<dbReference type="RefSeq" id="WP_013525059.1">
    <property type="nucleotide sequence ID" value="NC_014918.1"/>
</dbReference>
<feature type="modified residue" description="4-aspartylphosphate" evidence="2">
    <location>
        <position position="56"/>
    </location>
</feature>
<dbReference type="Proteomes" id="UP000007471">
    <property type="component" value="Plasmid pMESCI01"/>
</dbReference>
<gene>
    <name evidence="4" type="ordered locus">Mesci_6112</name>
</gene>
<dbReference type="InterPro" id="IPR001789">
    <property type="entry name" value="Sig_transdc_resp-reg_receiver"/>
</dbReference>
<protein>
    <submittedName>
        <fullName evidence="4">Response regulator receiver</fullName>
    </submittedName>
</protein>
<dbReference type="EMBL" id="CP002448">
    <property type="protein sequence ID" value="ADV15113.1"/>
    <property type="molecule type" value="Genomic_DNA"/>
</dbReference>
<geneLocation type="plasmid" evidence="4 5">
    <name>pMESCI01</name>
</geneLocation>
<evidence type="ECO:0000256" key="1">
    <source>
        <dbReference type="ARBA" id="ARBA00022553"/>
    </source>
</evidence>
<organism evidence="4 5">
    <name type="scientific">Mesorhizobium ciceri biovar biserrulae (strain HAMBI 2942 / LMG 23838 / WSM1271)</name>
    <dbReference type="NCBI Taxonomy" id="765698"/>
    <lineage>
        <taxon>Bacteria</taxon>
        <taxon>Pseudomonadati</taxon>
        <taxon>Pseudomonadota</taxon>
        <taxon>Alphaproteobacteria</taxon>
        <taxon>Hyphomicrobiales</taxon>
        <taxon>Phyllobacteriaceae</taxon>
        <taxon>Mesorhizobium</taxon>
    </lineage>
</organism>
<proteinExistence type="predicted"/>
<reference evidence="5" key="1">
    <citation type="submission" date="2011-01" db="EMBL/GenBank/DDBJ databases">
        <title>Complete sequence of plasmid of Mesorhizobium ciceri bv. biserrulae WSM1271.</title>
        <authorList>
            <person name="Lucas S."/>
            <person name="Copeland A."/>
            <person name="Lapidus A."/>
            <person name="Cheng J.-F."/>
            <person name="Goodwin L."/>
            <person name="Pitluck S."/>
            <person name="Teshima H."/>
            <person name="Detter J.C."/>
            <person name="Han C."/>
            <person name="Tapia R."/>
            <person name="Land M."/>
            <person name="Hauser L."/>
            <person name="Kyrpides N."/>
            <person name="Ivanova N."/>
            <person name="Nandasena K."/>
            <person name="Reeve W.G."/>
            <person name="Howieson J.G."/>
            <person name="O'Hara G."/>
            <person name="Tiwari R.P."/>
            <person name="Woyke T."/>
        </authorList>
    </citation>
    <scope>NUCLEOTIDE SEQUENCE [LARGE SCALE GENOMIC DNA]</scope>
    <source>
        <strain evidence="5">HAMBI 2942 / LMG 23838 / WSM1271</strain>
        <plasmid evidence="5">Plasmid pMESCI01</plasmid>
    </source>
</reference>
<dbReference type="AlphaFoldDB" id="E8TP78"/>
<evidence type="ECO:0000313" key="4">
    <source>
        <dbReference type="EMBL" id="ADV15113.1"/>
    </source>
</evidence>
<dbReference type="PANTHER" id="PTHR44591:SF21">
    <property type="entry name" value="TWO-COMPONENT RESPONSE REGULATOR"/>
    <property type="match status" value="1"/>
</dbReference>
<dbReference type="PROSITE" id="PS50110">
    <property type="entry name" value="RESPONSE_REGULATORY"/>
    <property type="match status" value="1"/>
</dbReference>
<evidence type="ECO:0000259" key="3">
    <source>
        <dbReference type="PROSITE" id="PS50110"/>
    </source>
</evidence>
<dbReference type="GO" id="GO:0000160">
    <property type="term" value="P:phosphorelay signal transduction system"/>
    <property type="evidence" value="ECO:0007669"/>
    <property type="project" value="InterPro"/>
</dbReference>
<dbReference type="InterPro" id="IPR050595">
    <property type="entry name" value="Bact_response_regulator"/>
</dbReference>
<keyword evidence="4" id="KW-0614">Plasmid</keyword>
<dbReference type="SUPFAM" id="SSF52172">
    <property type="entry name" value="CheY-like"/>
    <property type="match status" value="1"/>
</dbReference>
<accession>E8TP78</accession>
<dbReference type="Pfam" id="PF00072">
    <property type="entry name" value="Response_reg"/>
    <property type="match status" value="1"/>
</dbReference>
<dbReference type="eggNOG" id="COG0784">
    <property type="taxonomic scope" value="Bacteria"/>
</dbReference>
<dbReference type="SMART" id="SM00448">
    <property type="entry name" value="REC"/>
    <property type="match status" value="1"/>
</dbReference>
<name>E8TP78_MESCW</name>
<dbReference type="InterPro" id="IPR011006">
    <property type="entry name" value="CheY-like_superfamily"/>
</dbReference>